<keyword evidence="4" id="KW-1185">Reference proteome</keyword>
<dbReference type="Pfam" id="PF13340">
    <property type="entry name" value="DUF4096"/>
    <property type="match status" value="1"/>
</dbReference>
<reference evidence="4" key="1">
    <citation type="submission" date="2017-11" db="EMBL/GenBank/DDBJ databases">
        <authorList>
            <person name="Wibberg D."/>
        </authorList>
    </citation>
    <scope>NUCLEOTIDE SEQUENCE [LARGE SCALE GENOMIC DNA]</scope>
</reference>
<evidence type="ECO:0000259" key="2">
    <source>
        <dbReference type="Pfam" id="PF13340"/>
    </source>
</evidence>
<sequence>MLESLLAVSNNGCGRWHDHRQVVNGIIRRLGTRVQWRELPDRFGPWKSVHPGHLLWSADGTWEMFLQHVQAGADADGGLEWNVNVDSTSVRAHQHAAGALQKPLPTPRRSSQGAPRSVHLYADITL</sequence>
<evidence type="ECO:0000313" key="4">
    <source>
        <dbReference type="Proteomes" id="UP000235464"/>
    </source>
</evidence>
<protein>
    <submittedName>
        <fullName evidence="3">Transposase</fullName>
    </submittedName>
</protein>
<dbReference type="InterPro" id="IPR025161">
    <property type="entry name" value="IS402-like_dom"/>
</dbReference>
<dbReference type="EMBL" id="LT963352">
    <property type="protein sequence ID" value="SOR76662.1"/>
    <property type="molecule type" value="Genomic_DNA"/>
</dbReference>
<proteinExistence type="predicted"/>
<dbReference type="PANTHER" id="PTHR46637">
    <property type="entry name" value="TIS1421-TRANSPOSASE PROTEIN A"/>
    <property type="match status" value="1"/>
</dbReference>
<dbReference type="InterPro" id="IPR052909">
    <property type="entry name" value="Transposase_6_like"/>
</dbReference>
<evidence type="ECO:0000256" key="1">
    <source>
        <dbReference type="SAM" id="MobiDB-lite"/>
    </source>
</evidence>
<feature type="domain" description="Insertion element IS402-like" evidence="2">
    <location>
        <begin position="2"/>
        <end position="64"/>
    </location>
</feature>
<accession>A0A2N9B016</accession>
<evidence type="ECO:0000313" key="3">
    <source>
        <dbReference type="EMBL" id="SOR76662.1"/>
    </source>
</evidence>
<gene>
    <name evidence="3" type="ORF">SCNRRL3882_0145</name>
</gene>
<name>A0A2N9B016_STRCX</name>
<organism evidence="3 4">
    <name type="scientific">Streptomyces chartreusis NRRL 3882</name>
    <dbReference type="NCBI Taxonomy" id="1079985"/>
    <lineage>
        <taxon>Bacteria</taxon>
        <taxon>Bacillati</taxon>
        <taxon>Actinomycetota</taxon>
        <taxon>Actinomycetes</taxon>
        <taxon>Kitasatosporales</taxon>
        <taxon>Streptomycetaceae</taxon>
        <taxon>Streptomyces</taxon>
    </lineage>
</organism>
<dbReference type="AlphaFoldDB" id="A0A2N9B016"/>
<dbReference type="PANTHER" id="PTHR46637:SF1">
    <property type="entry name" value="BLL5188 PROTEIN"/>
    <property type="match status" value="1"/>
</dbReference>
<feature type="region of interest" description="Disordered" evidence="1">
    <location>
        <begin position="95"/>
        <end position="115"/>
    </location>
</feature>
<dbReference type="Proteomes" id="UP000235464">
    <property type="component" value="Chromosome I"/>
</dbReference>